<protein>
    <submittedName>
        <fullName evidence="2">Aldo/keto reductase</fullName>
    </submittedName>
</protein>
<dbReference type="PANTHER" id="PTHR43364:SF1">
    <property type="entry name" value="OXIDOREDUCTASE YDHF"/>
    <property type="match status" value="1"/>
</dbReference>
<reference evidence="2 3" key="1">
    <citation type="submission" date="2021-07" db="EMBL/GenBank/DDBJ databases">
        <title>Paenibacillus radiodurans sp. nov., isolated from the southeastern edge of Tengger Desert.</title>
        <authorList>
            <person name="Zhang G."/>
        </authorList>
    </citation>
    <scope>NUCLEOTIDE SEQUENCE [LARGE SCALE GENOMIC DNA]</scope>
    <source>
        <strain evidence="2 3">CCM 7311</strain>
    </source>
</reference>
<evidence type="ECO:0000313" key="3">
    <source>
        <dbReference type="Proteomes" id="UP001519887"/>
    </source>
</evidence>
<organism evidence="2 3">
    <name type="scientific">Paenibacillus sepulcri</name>
    <dbReference type="NCBI Taxonomy" id="359917"/>
    <lineage>
        <taxon>Bacteria</taxon>
        <taxon>Bacillati</taxon>
        <taxon>Bacillota</taxon>
        <taxon>Bacilli</taxon>
        <taxon>Bacillales</taxon>
        <taxon>Paenibacillaceae</taxon>
        <taxon>Paenibacillus</taxon>
    </lineage>
</organism>
<name>A0ABS7CEV4_9BACL</name>
<dbReference type="Pfam" id="PF00248">
    <property type="entry name" value="Aldo_ket_red"/>
    <property type="match status" value="1"/>
</dbReference>
<dbReference type="InterPro" id="IPR023210">
    <property type="entry name" value="NADP_OxRdtase_dom"/>
</dbReference>
<dbReference type="EMBL" id="JAHZIK010001656">
    <property type="protein sequence ID" value="MBW7459465.1"/>
    <property type="molecule type" value="Genomic_DNA"/>
</dbReference>
<feature type="domain" description="NADP-dependent oxidoreductase" evidence="1">
    <location>
        <begin position="15"/>
        <end position="190"/>
    </location>
</feature>
<dbReference type="SUPFAM" id="SSF51430">
    <property type="entry name" value="NAD(P)-linked oxidoreductase"/>
    <property type="match status" value="1"/>
</dbReference>
<gene>
    <name evidence="2" type="ORF">K0U00_35955</name>
</gene>
<keyword evidence="3" id="KW-1185">Reference proteome</keyword>
<dbReference type="InterPro" id="IPR036812">
    <property type="entry name" value="NAD(P)_OxRdtase_dom_sf"/>
</dbReference>
<sequence length="194" mass="21316">MNVFPLQQRNITSSRIVYGTTGLGGSNNHDPLTDADLLKAERAVDAALEAGITMFDHADIYSGGKAEAVFGSVLGKRPGLRESIVIQSKCGTRFADEHSPQRYDFSREHILRAVDGSLKRLGTDYLDILLLHRPDPLFQAQEVAEAFQTLKQAGKVRHFGVSNMNAGQIKLLQAQLPDPLVANQLEMSLLDSSW</sequence>
<dbReference type="InterPro" id="IPR050523">
    <property type="entry name" value="AKR_Detox_Biosynth"/>
</dbReference>
<dbReference type="PANTHER" id="PTHR43364">
    <property type="entry name" value="NADH-SPECIFIC METHYLGLYOXAL REDUCTASE-RELATED"/>
    <property type="match status" value="1"/>
</dbReference>
<feature type="non-terminal residue" evidence="2">
    <location>
        <position position="194"/>
    </location>
</feature>
<comment type="caution">
    <text evidence="2">The sequence shown here is derived from an EMBL/GenBank/DDBJ whole genome shotgun (WGS) entry which is preliminary data.</text>
</comment>
<dbReference type="Proteomes" id="UP001519887">
    <property type="component" value="Unassembled WGS sequence"/>
</dbReference>
<evidence type="ECO:0000259" key="1">
    <source>
        <dbReference type="Pfam" id="PF00248"/>
    </source>
</evidence>
<proteinExistence type="predicted"/>
<accession>A0ABS7CEV4</accession>
<dbReference type="Gene3D" id="3.20.20.100">
    <property type="entry name" value="NADP-dependent oxidoreductase domain"/>
    <property type="match status" value="1"/>
</dbReference>
<evidence type="ECO:0000313" key="2">
    <source>
        <dbReference type="EMBL" id="MBW7459465.1"/>
    </source>
</evidence>